<gene>
    <name evidence="10" type="ORF">SAMN02745728_01146</name>
</gene>
<feature type="compositionally biased region" description="Basic residues" evidence="7">
    <location>
        <begin position="1"/>
        <end position="15"/>
    </location>
</feature>
<organism evidence="10 11">
    <name type="scientific">Desulfovibrio litoralis DSM 11393</name>
    <dbReference type="NCBI Taxonomy" id="1121455"/>
    <lineage>
        <taxon>Bacteria</taxon>
        <taxon>Pseudomonadati</taxon>
        <taxon>Thermodesulfobacteriota</taxon>
        <taxon>Desulfovibrionia</taxon>
        <taxon>Desulfovibrionales</taxon>
        <taxon>Desulfovibrionaceae</taxon>
        <taxon>Desulfovibrio</taxon>
    </lineage>
</organism>
<dbReference type="GO" id="GO:0006355">
    <property type="term" value="P:regulation of DNA-templated transcription"/>
    <property type="evidence" value="ECO:0007669"/>
    <property type="project" value="UniProtKB-UniRule"/>
</dbReference>
<feature type="region of interest" description="Disordered" evidence="7">
    <location>
        <begin position="1"/>
        <end position="23"/>
    </location>
</feature>
<evidence type="ECO:0000256" key="2">
    <source>
        <dbReference type="ARBA" id="ARBA00022490"/>
    </source>
</evidence>
<proteinExistence type="inferred from homology"/>
<dbReference type="Pfam" id="PF01709">
    <property type="entry name" value="Transcrip_reg"/>
    <property type="match status" value="1"/>
</dbReference>
<dbReference type="InterPro" id="IPR048300">
    <property type="entry name" value="TACO1_YebC-like_2nd/3rd_dom"/>
</dbReference>
<evidence type="ECO:0000259" key="8">
    <source>
        <dbReference type="Pfam" id="PF01709"/>
    </source>
</evidence>
<evidence type="ECO:0000313" key="11">
    <source>
        <dbReference type="Proteomes" id="UP000186469"/>
    </source>
</evidence>
<keyword evidence="3 6" id="KW-0805">Transcription regulation</keyword>
<reference evidence="10 11" key="1">
    <citation type="submission" date="2016-12" db="EMBL/GenBank/DDBJ databases">
        <authorList>
            <person name="Song W.-J."/>
            <person name="Kurnit D.M."/>
        </authorList>
    </citation>
    <scope>NUCLEOTIDE SEQUENCE [LARGE SCALE GENOMIC DNA]</scope>
    <source>
        <strain evidence="10 11">DSM 11393</strain>
    </source>
</reference>
<keyword evidence="4 6" id="KW-0238">DNA-binding</keyword>
<evidence type="ECO:0000256" key="6">
    <source>
        <dbReference type="HAMAP-Rule" id="MF_00693"/>
    </source>
</evidence>
<dbReference type="HAMAP" id="MF_00693">
    <property type="entry name" value="Transcrip_reg_TACO1"/>
    <property type="match status" value="1"/>
</dbReference>
<keyword evidence="11" id="KW-1185">Reference proteome</keyword>
<evidence type="ECO:0000256" key="5">
    <source>
        <dbReference type="ARBA" id="ARBA00023163"/>
    </source>
</evidence>
<keyword evidence="5 6" id="KW-0804">Transcription</keyword>
<dbReference type="OrthoDB" id="9781053at2"/>
<dbReference type="RefSeq" id="WP_072696831.1">
    <property type="nucleotide sequence ID" value="NZ_FRDI01000004.1"/>
</dbReference>
<dbReference type="PANTHER" id="PTHR12532">
    <property type="entry name" value="TRANSLATIONAL ACTIVATOR OF CYTOCHROME C OXIDASE 1"/>
    <property type="match status" value="1"/>
</dbReference>
<feature type="domain" description="TACO1/YebC-like second and third" evidence="8">
    <location>
        <begin position="82"/>
        <end position="236"/>
    </location>
</feature>
<dbReference type="InterPro" id="IPR029072">
    <property type="entry name" value="YebC-like"/>
</dbReference>
<dbReference type="InterPro" id="IPR002876">
    <property type="entry name" value="Transcrip_reg_TACO1-like"/>
</dbReference>
<dbReference type="PANTHER" id="PTHR12532:SF6">
    <property type="entry name" value="TRANSCRIPTIONAL REGULATORY PROTEIN YEBC-RELATED"/>
    <property type="match status" value="1"/>
</dbReference>
<evidence type="ECO:0000256" key="3">
    <source>
        <dbReference type="ARBA" id="ARBA00023015"/>
    </source>
</evidence>
<comment type="similarity">
    <text evidence="1 6">Belongs to the TACO1 family.</text>
</comment>
<evidence type="ECO:0000313" key="10">
    <source>
        <dbReference type="EMBL" id="SHN60642.1"/>
    </source>
</evidence>
<evidence type="ECO:0000259" key="9">
    <source>
        <dbReference type="Pfam" id="PF20772"/>
    </source>
</evidence>
<dbReference type="InterPro" id="IPR049083">
    <property type="entry name" value="TACO1_YebC_N"/>
</dbReference>
<dbReference type="AlphaFoldDB" id="A0A1M7SQC6"/>
<dbReference type="Gene3D" id="3.30.70.980">
    <property type="match status" value="2"/>
</dbReference>
<dbReference type="NCBIfam" id="NF001030">
    <property type="entry name" value="PRK00110.1"/>
    <property type="match status" value="1"/>
</dbReference>
<dbReference type="NCBIfam" id="NF009044">
    <property type="entry name" value="PRK12378.1"/>
    <property type="match status" value="1"/>
</dbReference>
<keyword evidence="2 6" id="KW-0963">Cytoplasm</keyword>
<evidence type="ECO:0000256" key="4">
    <source>
        <dbReference type="ARBA" id="ARBA00023125"/>
    </source>
</evidence>
<dbReference type="GO" id="GO:0005829">
    <property type="term" value="C:cytosol"/>
    <property type="evidence" value="ECO:0007669"/>
    <property type="project" value="TreeGrafter"/>
</dbReference>
<name>A0A1M7SQC6_9BACT</name>
<dbReference type="Pfam" id="PF20772">
    <property type="entry name" value="TACO1_YebC_N"/>
    <property type="match status" value="1"/>
</dbReference>
<dbReference type="STRING" id="1121455.SAMN02745728_01146"/>
<dbReference type="FunFam" id="1.10.10.200:FF:000002">
    <property type="entry name" value="Probable transcriptional regulatory protein CLM62_37755"/>
    <property type="match status" value="1"/>
</dbReference>
<dbReference type="NCBIfam" id="TIGR01033">
    <property type="entry name" value="YebC/PmpR family DNA-binding transcriptional regulator"/>
    <property type="match status" value="1"/>
</dbReference>
<protein>
    <recommendedName>
        <fullName evidence="6">Probable transcriptional regulatory protein SAMN02745728_01146</fullName>
    </recommendedName>
</protein>
<dbReference type="InterPro" id="IPR026564">
    <property type="entry name" value="Transcrip_reg_TACO1-like_dom3"/>
</dbReference>
<dbReference type="Proteomes" id="UP000186469">
    <property type="component" value="Unassembled WGS sequence"/>
</dbReference>
<dbReference type="SUPFAM" id="SSF75625">
    <property type="entry name" value="YebC-like"/>
    <property type="match status" value="1"/>
</dbReference>
<dbReference type="Gene3D" id="1.10.10.200">
    <property type="match status" value="1"/>
</dbReference>
<comment type="subcellular location">
    <subcellularLocation>
        <location evidence="6">Cytoplasm</location>
    </subcellularLocation>
</comment>
<evidence type="ECO:0000256" key="7">
    <source>
        <dbReference type="SAM" id="MobiDB-lite"/>
    </source>
</evidence>
<dbReference type="EMBL" id="FRDI01000004">
    <property type="protein sequence ID" value="SHN60642.1"/>
    <property type="molecule type" value="Genomic_DNA"/>
</dbReference>
<dbReference type="InterPro" id="IPR017856">
    <property type="entry name" value="Integrase-like_N"/>
</dbReference>
<accession>A0A1M7SQC6</accession>
<sequence length="246" mass="26890">MAGHSKWKNIQHRKGRQDAKKGKDFTKAAKEIIIAAKSGGDPNYNPRLRAAIAAAKEVNLPKDKIDTAIRKGTGEEAGGDLAEITYEGYGPGGVAILVEVATDNRNRTVAEVRSIISKGGGSMGEAGCVSWMFERKGVFSVDKKKYTEDELMEAGLEAGIDDVIDSDDTWELHCKAVDFDNLRQALENAKIVVLDSQLAMIPQNTIAVDIEVARKLLKLIDTLEDNDDVQNVFSNFDIPEELLSEL</sequence>
<feature type="domain" description="TACO1/YebC-like N-terminal" evidence="9">
    <location>
        <begin position="5"/>
        <end position="75"/>
    </location>
</feature>
<dbReference type="GO" id="GO:0003677">
    <property type="term" value="F:DNA binding"/>
    <property type="evidence" value="ECO:0007669"/>
    <property type="project" value="UniProtKB-UniRule"/>
</dbReference>
<evidence type="ECO:0000256" key="1">
    <source>
        <dbReference type="ARBA" id="ARBA00008724"/>
    </source>
</evidence>